<evidence type="ECO:0000313" key="3">
    <source>
        <dbReference type="Proteomes" id="UP001159329"/>
    </source>
</evidence>
<dbReference type="EMBL" id="JAOEEO010000001">
    <property type="protein sequence ID" value="MDH0563222.1"/>
    <property type="molecule type" value="Genomic_DNA"/>
</dbReference>
<evidence type="ECO:0000313" key="2">
    <source>
        <dbReference type="EMBL" id="MDH0563222.1"/>
    </source>
</evidence>
<reference evidence="2" key="1">
    <citation type="submission" date="2022-09" db="EMBL/GenBank/DDBJ databases">
        <title>Intensive care unit water sources are persistently colonized with multi-drug resistant bacteria and are the site of extensive horizontal gene transfer of antibiotic resistance genes.</title>
        <authorList>
            <person name="Diorio-Toth L."/>
        </authorList>
    </citation>
    <scope>NUCLEOTIDE SEQUENCE</scope>
    <source>
        <strain evidence="2">GD04005</strain>
    </source>
</reference>
<dbReference type="RefSeq" id="WP_279694769.1">
    <property type="nucleotide sequence ID" value="NZ_JAOEEO010000001.1"/>
</dbReference>
<organism evidence="2 3">
    <name type="scientific">Acinetobacter courvalinii</name>
    <dbReference type="NCBI Taxonomy" id="280147"/>
    <lineage>
        <taxon>Bacteria</taxon>
        <taxon>Pseudomonadati</taxon>
        <taxon>Pseudomonadota</taxon>
        <taxon>Gammaproteobacteria</taxon>
        <taxon>Moraxellales</taxon>
        <taxon>Moraxellaceae</taxon>
        <taxon>Acinetobacter</taxon>
    </lineage>
</organism>
<evidence type="ECO:0000256" key="1">
    <source>
        <dbReference type="SAM" id="MobiDB-lite"/>
    </source>
</evidence>
<sequence>MPQYLRIAETVYRQVKENKDFNQDPLENLNNLMIEIRKELKGSKLKLLYNFIDFEECLNRPNAECKVQLDVSLIPAIKNEGEFILWLAGFIQRITTDGKKKLPPIRKEIPPEFKYTSPKAPQKTAPVQPEFSKSGELINSYFKSDEFMEAFNKSH</sequence>
<dbReference type="Proteomes" id="UP001159329">
    <property type="component" value="Unassembled WGS sequence"/>
</dbReference>
<proteinExistence type="predicted"/>
<dbReference type="AlphaFoldDB" id="A0AA42I6U6"/>
<comment type="caution">
    <text evidence="2">The sequence shown here is derived from an EMBL/GenBank/DDBJ whole genome shotgun (WGS) entry which is preliminary data.</text>
</comment>
<feature type="compositionally biased region" description="Basic and acidic residues" evidence="1">
    <location>
        <begin position="101"/>
        <end position="111"/>
    </location>
</feature>
<gene>
    <name evidence="2" type="ORF">N7644_05910</name>
</gene>
<name>A0AA42I6U6_9GAMM</name>
<feature type="region of interest" description="Disordered" evidence="1">
    <location>
        <begin position="101"/>
        <end position="131"/>
    </location>
</feature>
<protein>
    <submittedName>
        <fullName evidence="2">Uncharacterized protein</fullName>
    </submittedName>
</protein>
<accession>A0AA42I6U6</accession>